<dbReference type="PANTHER" id="PTHR31118:SF12">
    <property type="entry name" value="CYCLASE-LIKE PROTEIN 2"/>
    <property type="match status" value="1"/>
</dbReference>
<proteinExistence type="predicted"/>
<dbReference type="AlphaFoldDB" id="A0A0A8UQL4"/>
<keyword evidence="2" id="KW-1185">Reference proteome</keyword>
<dbReference type="GO" id="GO:0004061">
    <property type="term" value="F:arylformamidase activity"/>
    <property type="evidence" value="ECO:0007669"/>
    <property type="project" value="InterPro"/>
</dbReference>
<evidence type="ECO:0000313" key="2">
    <source>
        <dbReference type="Proteomes" id="UP000032803"/>
    </source>
</evidence>
<accession>A0A0A8UQL4</accession>
<dbReference type="OrthoDB" id="7067800at2"/>
<organism evidence="1 2">
    <name type="scientific">Legionella hackeliae</name>
    <dbReference type="NCBI Taxonomy" id="449"/>
    <lineage>
        <taxon>Bacteria</taxon>
        <taxon>Pseudomonadati</taxon>
        <taxon>Pseudomonadota</taxon>
        <taxon>Gammaproteobacteria</taxon>
        <taxon>Legionellales</taxon>
        <taxon>Legionellaceae</taxon>
        <taxon>Legionella</taxon>
    </lineage>
</organism>
<dbReference type="Proteomes" id="UP000032803">
    <property type="component" value="Chromosome I"/>
</dbReference>
<dbReference type="SUPFAM" id="SSF102198">
    <property type="entry name" value="Putative cyclase"/>
    <property type="match status" value="1"/>
</dbReference>
<sequence>MSFAYTLVDLTHVLTDSIPSWEGNCGFRHQNLQDYDASLDVSFRVQHLTMDAGIGTHMDAPAHCVKDGKTIADFDLNELLAPCVVIDVSSTQTANNTVIPEDIFAFEDRHGEIGAGSFVIIRTGWERYWNSPRKYRNNYNFPSLGAETAKLLLNRNISGLGIDTLSPDRPDAGYPVHQLILGAGKYIVENIANSGLLPPMGSYILVLPLKINEGTEAPVRLVALLKK</sequence>
<evidence type="ECO:0000313" key="1">
    <source>
        <dbReference type="EMBL" id="CEK11110.1"/>
    </source>
</evidence>
<name>A0A0A8UQL4_LEGHA</name>
<reference evidence="2" key="1">
    <citation type="submission" date="2014-09" db="EMBL/GenBank/DDBJ databases">
        <authorList>
            <person name="Gomez-Valero L."/>
        </authorList>
    </citation>
    <scope>NUCLEOTIDE SEQUENCE [LARGE SCALE GENOMIC DNA]</scope>
    <source>
        <strain evidence="2">ATCC35250</strain>
    </source>
</reference>
<dbReference type="RefSeq" id="WP_045106363.1">
    <property type="nucleotide sequence ID" value="NZ_LN681225.1"/>
</dbReference>
<dbReference type="GO" id="GO:0019441">
    <property type="term" value="P:L-tryptophan catabolic process to kynurenine"/>
    <property type="evidence" value="ECO:0007669"/>
    <property type="project" value="InterPro"/>
</dbReference>
<dbReference type="InterPro" id="IPR007325">
    <property type="entry name" value="KFase/CYL"/>
</dbReference>
<dbReference type="Pfam" id="PF04199">
    <property type="entry name" value="Cyclase"/>
    <property type="match status" value="1"/>
</dbReference>
<protein>
    <submittedName>
        <fullName evidence="1">Putative cyclase</fullName>
    </submittedName>
</protein>
<dbReference type="InterPro" id="IPR037175">
    <property type="entry name" value="KFase_sf"/>
</dbReference>
<dbReference type="EMBL" id="LN681225">
    <property type="protein sequence ID" value="CEK11110.1"/>
    <property type="molecule type" value="Genomic_DNA"/>
</dbReference>
<dbReference type="KEGG" id="lha:LHA_2086"/>
<gene>
    <name evidence="1" type="ORF">LHA_2086</name>
</gene>
<dbReference type="PANTHER" id="PTHR31118">
    <property type="entry name" value="CYCLASE-LIKE PROTEIN 2"/>
    <property type="match status" value="1"/>
</dbReference>
<dbReference type="HOGENOM" id="CLU_030671_2_0_6"/>
<dbReference type="Gene3D" id="3.50.30.50">
    <property type="entry name" value="Putative cyclase"/>
    <property type="match status" value="1"/>
</dbReference>
<dbReference type="STRING" id="449.LHA_2086"/>
<dbReference type="PATRIC" id="fig|449.7.peg.2062"/>